<name>A0ACC1D452_9NEOP</name>
<dbReference type="Proteomes" id="UP000824533">
    <property type="component" value="Linkage Group LG09"/>
</dbReference>
<dbReference type="EMBL" id="CM034395">
    <property type="protein sequence ID" value="KAJ0178600.1"/>
    <property type="molecule type" value="Genomic_DNA"/>
</dbReference>
<evidence type="ECO:0000313" key="1">
    <source>
        <dbReference type="EMBL" id="KAJ0178600.1"/>
    </source>
</evidence>
<proteinExistence type="predicted"/>
<reference evidence="1 2" key="1">
    <citation type="journal article" date="2021" name="Front. Genet.">
        <title>Chromosome-Level Genome Assembly Reveals Significant Gene Expansion in the Toll and IMD Signaling Pathways of Dendrolimus kikuchii.</title>
        <authorList>
            <person name="Zhou J."/>
            <person name="Wu P."/>
            <person name="Xiong Z."/>
            <person name="Liu N."/>
            <person name="Zhao N."/>
            <person name="Ji M."/>
            <person name="Qiu Y."/>
            <person name="Yang B."/>
        </authorList>
    </citation>
    <scope>NUCLEOTIDE SEQUENCE [LARGE SCALE GENOMIC DNA]</scope>
    <source>
        <strain evidence="1">Ann1</strain>
    </source>
</reference>
<gene>
    <name evidence="1" type="ORF">K1T71_005375</name>
</gene>
<evidence type="ECO:0000313" key="2">
    <source>
        <dbReference type="Proteomes" id="UP000824533"/>
    </source>
</evidence>
<accession>A0ACC1D452</accession>
<organism evidence="1 2">
    <name type="scientific">Dendrolimus kikuchii</name>
    <dbReference type="NCBI Taxonomy" id="765133"/>
    <lineage>
        <taxon>Eukaryota</taxon>
        <taxon>Metazoa</taxon>
        <taxon>Ecdysozoa</taxon>
        <taxon>Arthropoda</taxon>
        <taxon>Hexapoda</taxon>
        <taxon>Insecta</taxon>
        <taxon>Pterygota</taxon>
        <taxon>Neoptera</taxon>
        <taxon>Endopterygota</taxon>
        <taxon>Lepidoptera</taxon>
        <taxon>Glossata</taxon>
        <taxon>Ditrysia</taxon>
        <taxon>Bombycoidea</taxon>
        <taxon>Lasiocampidae</taxon>
        <taxon>Dendrolimus</taxon>
    </lineage>
</organism>
<keyword evidence="2" id="KW-1185">Reference proteome</keyword>
<sequence>MESDQMPNTSRSNDKIFNNDEDYVVKSMGAFGKWQAAICVLAAITRIPVLFNMHSIIFLTPTTDFACVQFKKSNTSDNGIYEVYEANDTIENDVNIEHVMSNVKNDSYYDNIQFSLPIPIVQNGTCYDDCDKYEYYRHVFEETLVTEFDLICDDKWKAGFTQTILMFGLLVGVSLFGWISDRFGRRNGIVMASFLNVVLMMIAPFSYNYWTFNFIRFFIGLTSGGTMIIAIVYILEIVGPKYRELAGSLALLPDGFSEASLSLFAYISPNWRIYVLGYSIVSVIIVIFVFFLPETPRWLMSKGKDKFALEIMTKAAKCNKLNTDHIEDNIKTALEEMEINDKGLRNVNYINLFKTKDLAYKTIASIVIWTAAGACYFGINQYITFLGSDIYITVMLLGFIQVPMCPISFLLNKTFGRKPTTIMALFITSFTMIALTFIPHGHWACTVFGIVGFAASSITFAIIYIYASELFPTPLRNMAYGLSSAGAKIGAMVAPFIALLSPHWSSSVIFAIIPIVASLFCIILPETKGVTLMDSIRY</sequence>
<protein>
    <submittedName>
        <fullName evidence="1">Uncharacterized protein</fullName>
    </submittedName>
</protein>
<comment type="caution">
    <text evidence="1">The sequence shown here is derived from an EMBL/GenBank/DDBJ whole genome shotgun (WGS) entry which is preliminary data.</text>
</comment>